<name>A0A975RN42_9BRAD</name>
<dbReference type="AlphaFoldDB" id="A0A975RN42"/>
<proteinExistence type="predicted"/>
<gene>
    <name evidence="1" type="ORF">KMZ29_01260</name>
</gene>
<reference evidence="1" key="1">
    <citation type="submission" date="2021-06" db="EMBL/GenBank/DDBJ databases">
        <title>Bradyrhizobium sp. S2-20-1 Genome sequencing.</title>
        <authorList>
            <person name="Jin L."/>
        </authorList>
    </citation>
    <scope>NUCLEOTIDE SEQUENCE</scope>
    <source>
        <strain evidence="1">S2-20-1</strain>
    </source>
</reference>
<protein>
    <submittedName>
        <fullName evidence="1">Uncharacterized protein</fullName>
    </submittedName>
</protein>
<dbReference type="EMBL" id="CP076134">
    <property type="protein sequence ID" value="QWG13409.1"/>
    <property type="molecule type" value="Genomic_DNA"/>
</dbReference>
<sequence>MQNRYVGDVGDFAKYGLLRLLLSEGVFKLGLVWCLFSDEDHNSDGRHISYLQSNEFRTLDPALHDKLARIVLSGRRSVNSINRARIFPSSTTYFSSPISEPHSQGQSSHQRIAYRNKWLSKALDSTAACNLVFFDPDNGIETASVLRHAPKAGKYIFWNELAPFWRRGQSIIVYHHLNRTASVQRQTEILREKFSANFPDAAISLHFLFRRGSCRHFWLIGQKDHTSALAVATHRVKMSGWSGFFEIG</sequence>
<evidence type="ECO:0000313" key="2">
    <source>
        <dbReference type="Proteomes" id="UP000680839"/>
    </source>
</evidence>
<evidence type="ECO:0000313" key="1">
    <source>
        <dbReference type="EMBL" id="QWG13409.1"/>
    </source>
</evidence>
<accession>A0A975RN42</accession>
<organism evidence="1 2">
    <name type="scientific">Bradyrhizobium sediminis</name>
    <dbReference type="NCBI Taxonomy" id="2840469"/>
    <lineage>
        <taxon>Bacteria</taxon>
        <taxon>Pseudomonadati</taxon>
        <taxon>Pseudomonadota</taxon>
        <taxon>Alphaproteobacteria</taxon>
        <taxon>Hyphomicrobiales</taxon>
        <taxon>Nitrobacteraceae</taxon>
        <taxon>Bradyrhizobium</taxon>
    </lineage>
</organism>
<dbReference type="Proteomes" id="UP000680839">
    <property type="component" value="Chromosome"/>
</dbReference>
<dbReference type="RefSeq" id="WP_215622128.1">
    <property type="nucleotide sequence ID" value="NZ_CP076134.1"/>
</dbReference>